<organism evidence="1 2">
    <name type="scientific">Methylobacterium persicinum</name>
    <dbReference type="NCBI Taxonomy" id="374426"/>
    <lineage>
        <taxon>Bacteria</taxon>
        <taxon>Pseudomonadati</taxon>
        <taxon>Pseudomonadota</taxon>
        <taxon>Alphaproteobacteria</taxon>
        <taxon>Hyphomicrobiales</taxon>
        <taxon>Methylobacteriaceae</taxon>
        <taxon>Methylobacterium</taxon>
    </lineage>
</organism>
<sequence length="41" mass="4935">MQDRFGTHRLADTQERVIASDRLSEDHRAFIEGRDMLFLYH</sequence>
<evidence type="ECO:0000313" key="2">
    <source>
        <dbReference type="Proteomes" id="UP001236369"/>
    </source>
</evidence>
<dbReference type="Proteomes" id="UP001236369">
    <property type="component" value="Unassembled WGS sequence"/>
</dbReference>
<accession>A0ABU0HI72</accession>
<comment type="caution">
    <text evidence="1">The sequence shown here is derived from an EMBL/GenBank/DDBJ whole genome shotgun (WGS) entry which is preliminary data.</text>
</comment>
<evidence type="ECO:0000313" key="1">
    <source>
        <dbReference type="EMBL" id="MDQ0442028.1"/>
    </source>
</evidence>
<reference evidence="1 2" key="1">
    <citation type="submission" date="2023-07" db="EMBL/GenBank/DDBJ databases">
        <title>Genomic Encyclopedia of Type Strains, Phase IV (KMG-IV): sequencing the most valuable type-strain genomes for metagenomic binning, comparative biology and taxonomic classification.</title>
        <authorList>
            <person name="Goeker M."/>
        </authorList>
    </citation>
    <scope>NUCLEOTIDE SEQUENCE [LARGE SCALE GENOMIC DNA]</scope>
    <source>
        <strain evidence="1 2">DSM 19562</strain>
    </source>
</reference>
<protein>
    <submittedName>
        <fullName evidence="1">Uncharacterized protein</fullName>
    </submittedName>
</protein>
<name>A0ABU0HI72_9HYPH</name>
<gene>
    <name evidence="1" type="ORF">QO016_001511</name>
</gene>
<proteinExistence type="predicted"/>
<dbReference type="EMBL" id="JAUSVV010000002">
    <property type="protein sequence ID" value="MDQ0442028.1"/>
    <property type="molecule type" value="Genomic_DNA"/>
</dbReference>
<keyword evidence="2" id="KW-1185">Reference proteome</keyword>
<dbReference type="RefSeq" id="WP_307440101.1">
    <property type="nucleotide sequence ID" value="NZ_JAUSVV010000002.1"/>
</dbReference>